<dbReference type="NCBIfam" id="TIGR01617">
    <property type="entry name" value="arsC_related"/>
    <property type="match status" value="1"/>
</dbReference>
<accession>A0A4Z0H1R9</accession>
<dbReference type="InterPro" id="IPR006660">
    <property type="entry name" value="Arsenate_reductase-like"/>
</dbReference>
<proteinExistence type="inferred from homology"/>
<comment type="caution">
    <text evidence="2">The sequence shown here is derived from an EMBL/GenBank/DDBJ whole genome shotgun (WGS) entry which is preliminary data.</text>
</comment>
<dbReference type="InterPro" id="IPR036249">
    <property type="entry name" value="Thioredoxin-like_sf"/>
</dbReference>
<dbReference type="InterPro" id="IPR006504">
    <property type="entry name" value="Tscrpt_reg_Spx/MgsR"/>
</dbReference>
<dbReference type="PANTHER" id="PTHR30041">
    <property type="entry name" value="ARSENATE REDUCTASE"/>
    <property type="match status" value="1"/>
</dbReference>
<dbReference type="PROSITE" id="PS51353">
    <property type="entry name" value="ARSC"/>
    <property type="match status" value="1"/>
</dbReference>
<evidence type="ECO:0000313" key="3">
    <source>
        <dbReference type="Proteomes" id="UP000297982"/>
    </source>
</evidence>
<dbReference type="Gene3D" id="3.40.30.10">
    <property type="entry name" value="Glutaredoxin"/>
    <property type="match status" value="1"/>
</dbReference>
<evidence type="ECO:0000256" key="1">
    <source>
        <dbReference type="PROSITE-ProRule" id="PRU01282"/>
    </source>
</evidence>
<dbReference type="RefSeq" id="WP_079479676.1">
    <property type="nucleotide sequence ID" value="NZ_FVYZ01000004.1"/>
</dbReference>
<reference evidence="2 3" key="1">
    <citation type="journal article" date="2003" name="Int. J. Syst. Evol. Microbiol.">
        <title>Halobacillus salinus sp. nov., isolated from a salt lake on the coast of the East Sea in Korea.</title>
        <authorList>
            <person name="Yoon J.H."/>
            <person name="Kang K.H."/>
            <person name="Park Y.H."/>
        </authorList>
    </citation>
    <scope>NUCLEOTIDE SEQUENCE [LARGE SCALE GENOMIC DNA]</scope>
    <source>
        <strain evidence="2 3">HSL-3</strain>
    </source>
</reference>
<keyword evidence="3" id="KW-1185">Reference proteome</keyword>
<dbReference type="STRING" id="192814.GCA_900166575_01287"/>
<evidence type="ECO:0000313" key="2">
    <source>
        <dbReference type="EMBL" id="TGB04312.1"/>
    </source>
</evidence>
<gene>
    <name evidence="2" type="ORF">E4663_04770</name>
</gene>
<dbReference type="AlphaFoldDB" id="A0A4Z0H1R9"/>
<dbReference type="Pfam" id="PF03960">
    <property type="entry name" value="ArsC"/>
    <property type="match status" value="1"/>
</dbReference>
<protein>
    <submittedName>
        <fullName evidence="2">Spx/MgsR family RNA polymerase-binding regulatory protein</fullName>
    </submittedName>
</protein>
<organism evidence="2 3">
    <name type="scientific">Halobacillus salinus</name>
    <dbReference type="NCBI Taxonomy" id="192814"/>
    <lineage>
        <taxon>Bacteria</taxon>
        <taxon>Bacillati</taxon>
        <taxon>Bacillota</taxon>
        <taxon>Bacilli</taxon>
        <taxon>Bacillales</taxon>
        <taxon>Bacillaceae</taxon>
        <taxon>Halobacillus</taxon>
    </lineage>
</organism>
<sequence length="127" mass="14833">MEQLKFYTYPSCTSCRRTKSWLKSQGVEFNEQHLFRETPSIDELRNILTLTTQGIDEILAKRSKEFKALDIDIEDLTMNEFLNLVTEKPKLLRRPILTNGEKIVVGYDVEGLRGITNKKMEYTEKIS</sequence>
<dbReference type="PANTHER" id="PTHR30041:SF7">
    <property type="entry name" value="GLOBAL TRANSCRIPTIONAL REGULATOR SPX"/>
    <property type="match status" value="1"/>
</dbReference>
<dbReference type="EMBL" id="SRJC01000001">
    <property type="protein sequence ID" value="TGB04312.1"/>
    <property type="molecule type" value="Genomic_DNA"/>
</dbReference>
<dbReference type="Proteomes" id="UP000297982">
    <property type="component" value="Unassembled WGS sequence"/>
</dbReference>
<dbReference type="OrthoDB" id="9794155at2"/>
<name>A0A4Z0H1R9_9BACI</name>
<dbReference type="CDD" id="cd03032">
    <property type="entry name" value="ArsC_Spx"/>
    <property type="match status" value="1"/>
</dbReference>
<dbReference type="SUPFAM" id="SSF52833">
    <property type="entry name" value="Thioredoxin-like"/>
    <property type="match status" value="1"/>
</dbReference>
<comment type="similarity">
    <text evidence="1">Belongs to the ArsC family.</text>
</comment>